<dbReference type="SMART" id="SM00347">
    <property type="entry name" value="HTH_MARR"/>
    <property type="match status" value="1"/>
</dbReference>
<keyword evidence="3" id="KW-0238">DNA-binding</keyword>
<dbReference type="GO" id="GO:0006950">
    <property type="term" value="P:response to stress"/>
    <property type="evidence" value="ECO:0007669"/>
    <property type="project" value="TreeGrafter"/>
</dbReference>
<dbReference type="InterPro" id="IPR039422">
    <property type="entry name" value="MarR/SlyA-like"/>
</dbReference>
<dbReference type="RefSeq" id="WP_092625323.1">
    <property type="nucleotide sequence ID" value="NZ_FNFM01000001.1"/>
</dbReference>
<feature type="region of interest" description="Disordered" evidence="1">
    <location>
        <begin position="1"/>
        <end position="35"/>
    </location>
</feature>
<name>A0A1G8VMG7_ACTMZ</name>
<evidence type="ECO:0000313" key="3">
    <source>
        <dbReference type="EMBL" id="SDJ66370.1"/>
    </source>
</evidence>
<dbReference type="EMBL" id="FNFM01000001">
    <property type="protein sequence ID" value="SDJ66370.1"/>
    <property type="molecule type" value="Genomic_DNA"/>
</dbReference>
<dbReference type="Gene3D" id="1.10.10.10">
    <property type="entry name" value="Winged helix-like DNA-binding domain superfamily/Winged helix DNA-binding domain"/>
    <property type="match status" value="1"/>
</dbReference>
<dbReference type="OrthoDB" id="3173926at2"/>
<gene>
    <name evidence="3" type="ORF">SAMN04487820_101137</name>
</gene>
<evidence type="ECO:0000259" key="2">
    <source>
        <dbReference type="PROSITE" id="PS50995"/>
    </source>
</evidence>
<dbReference type="InterPro" id="IPR000835">
    <property type="entry name" value="HTH_MarR-typ"/>
</dbReference>
<dbReference type="PROSITE" id="PS50995">
    <property type="entry name" value="HTH_MARR_2"/>
    <property type="match status" value="1"/>
</dbReference>
<keyword evidence="4" id="KW-1185">Reference proteome</keyword>
<dbReference type="GO" id="GO:0003700">
    <property type="term" value="F:DNA-binding transcription factor activity"/>
    <property type="evidence" value="ECO:0007669"/>
    <property type="project" value="InterPro"/>
</dbReference>
<dbReference type="PANTHER" id="PTHR33164">
    <property type="entry name" value="TRANSCRIPTIONAL REGULATOR, MARR FAMILY"/>
    <property type="match status" value="1"/>
</dbReference>
<accession>A0A1G8VMG7</accession>
<organism evidence="3 4">
    <name type="scientific">Actinopolyspora mzabensis</name>
    <dbReference type="NCBI Taxonomy" id="995066"/>
    <lineage>
        <taxon>Bacteria</taxon>
        <taxon>Bacillati</taxon>
        <taxon>Actinomycetota</taxon>
        <taxon>Actinomycetes</taxon>
        <taxon>Actinopolysporales</taxon>
        <taxon>Actinopolysporaceae</taxon>
        <taxon>Actinopolyspora</taxon>
    </lineage>
</organism>
<dbReference type="Pfam" id="PF12802">
    <property type="entry name" value="MarR_2"/>
    <property type="match status" value="1"/>
</dbReference>
<dbReference type="Proteomes" id="UP000199213">
    <property type="component" value="Unassembled WGS sequence"/>
</dbReference>
<reference evidence="4" key="1">
    <citation type="submission" date="2016-10" db="EMBL/GenBank/DDBJ databases">
        <authorList>
            <person name="Varghese N."/>
            <person name="Submissions S."/>
        </authorList>
    </citation>
    <scope>NUCLEOTIDE SEQUENCE [LARGE SCALE GENOMIC DNA]</scope>
    <source>
        <strain evidence="4">DSM 45460</strain>
    </source>
</reference>
<evidence type="ECO:0000256" key="1">
    <source>
        <dbReference type="SAM" id="MobiDB-lite"/>
    </source>
</evidence>
<dbReference type="InterPro" id="IPR036390">
    <property type="entry name" value="WH_DNA-bd_sf"/>
</dbReference>
<dbReference type="PANTHER" id="PTHR33164:SF106">
    <property type="entry name" value="TRANSCRIPTIONAL REGULATORY PROTEIN"/>
    <property type="match status" value="1"/>
</dbReference>
<proteinExistence type="predicted"/>
<evidence type="ECO:0000313" key="4">
    <source>
        <dbReference type="Proteomes" id="UP000199213"/>
    </source>
</evidence>
<feature type="domain" description="HTH marR-type" evidence="2">
    <location>
        <begin position="39"/>
        <end position="175"/>
    </location>
</feature>
<protein>
    <submittedName>
        <fullName evidence="3">DNA-binding transcriptional regulator, MarR family</fullName>
    </submittedName>
</protein>
<dbReference type="InterPro" id="IPR036388">
    <property type="entry name" value="WH-like_DNA-bd_sf"/>
</dbReference>
<sequence length="187" mass="20607">MTSANAQGSEEPADTGKAGNAGETEETGRTGTSTGYEDHVVLGKLLRQLNVELDRFNVLFGDAHGLHQTDLNALVTILDAANREEPMTPSRLAATLDMSVSATTALLERLESLGHITRERSKVDRRRVDLDIHDTARQVAGEFYRPLLRELGGAWDGFSAEQRETIRQFLVATIDATERARETFSPR</sequence>
<dbReference type="SUPFAM" id="SSF46785">
    <property type="entry name" value="Winged helix' DNA-binding domain"/>
    <property type="match status" value="1"/>
</dbReference>
<dbReference type="AlphaFoldDB" id="A0A1G8VMG7"/>
<dbReference type="GO" id="GO:0003677">
    <property type="term" value="F:DNA binding"/>
    <property type="evidence" value="ECO:0007669"/>
    <property type="project" value="UniProtKB-KW"/>
</dbReference>